<dbReference type="Proteomes" id="UP001596368">
    <property type="component" value="Unassembled WGS sequence"/>
</dbReference>
<organism evidence="1 2">
    <name type="scientific">Halobaculum litoreum</name>
    <dbReference type="NCBI Taxonomy" id="3031998"/>
    <lineage>
        <taxon>Archaea</taxon>
        <taxon>Methanobacteriati</taxon>
        <taxon>Methanobacteriota</taxon>
        <taxon>Stenosarchaea group</taxon>
        <taxon>Halobacteria</taxon>
        <taxon>Halobacteriales</taxon>
        <taxon>Haloferacaceae</taxon>
        <taxon>Halobaculum</taxon>
    </lineage>
</organism>
<dbReference type="Pfam" id="PF13671">
    <property type="entry name" value="AAA_33"/>
    <property type="match status" value="1"/>
</dbReference>
<dbReference type="SUPFAM" id="SSF52540">
    <property type="entry name" value="P-loop containing nucleoside triphosphate hydrolases"/>
    <property type="match status" value="1"/>
</dbReference>
<dbReference type="EMBL" id="JBHSZG010000001">
    <property type="protein sequence ID" value="MFC7135597.1"/>
    <property type="molecule type" value="Genomic_DNA"/>
</dbReference>
<reference evidence="1 2" key="1">
    <citation type="journal article" date="2019" name="Int. J. Syst. Evol. Microbiol.">
        <title>The Global Catalogue of Microorganisms (GCM) 10K type strain sequencing project: providing services to taxonomists for standard genome sequencing and annotation.</title>
        <authorList>
            <consortium name="The Broad Institute Genomics Platform"/>
            <consortium name="The Broad Institute Genome Sequencing Center for Infectious Disease"/>
            <person name="Wu L."/>
            <person name="Ma J."/>
        </authorList>
    </citation>
    <scope>NUCLEOTIDE SEQUENCE [LARGE SCALE GENOMIC DNA]</scope>
    <source>
        <strain evidence="1 2">DT92</strain>
    </source>
</reference>
<protein>
    <submittedName>
        <fullName evidence="1">AAA family ATPase</fullName>
    </submittedName>
</protein>
<gene>
    <name evidence="1" type="ORF">ACFQRB_01175</name>
</gene>
<evidence type="ECO:0000313" key="1">
    <source>
        <dbReference type="EMBL" id="MFC7135597.1"/>
    </source>
</evidence>
<dbReference type="InterPro" id="IPR027417">
    <property type="entry name" value="P-loop_NTPase"/>
</dbReference>
<dbReference type="PANTHER" id="PTHR43883">
    <property type="entry name" value="SLR0207 PROTEIN"/>
    <property type="match status" value="1"/>
</dbReference>
<dbReference type="InterPro" id="IPR052732">
    <property type="entry name" value="Cell-binding_unc_protein"/>
</dbReference>
<accession>A0ABD5XKF6</accession>
<evidence type="ECO:0000313" key="2">
    <source>
        <dbReference type="Proteomes" id="UP001596368"/>
    </source>
</evidence>
<name>A0ABD5XKF6_9EURY</name>
<sequence length="165" mass="17959">MSDTARLVVVCGLPGAGKTTVAEAAAERLGATLVRTDAVRKELVAEPTYSSRESQRTYDEVFRRAATRLAAEDSVVLDGTFRRAARRDRARTVAVDAGVPFTLLRVTCDEATAKARIRAREDDESDADAAVYDLLCEEFEPVDDPIVVDNSGDLDATLARVREIL</sequence>
<proteinExistence type="predicted"/>
<dbReference type="PANTHER" id="PTHR43883:SF1">
    <property type="entry name" value="GLUCONOKINASE"/>
    <property type="match status" value="1"/>
</dbReference>
<comment type="caution">
    <text evidence="1">The sequence shown here is derived from an EMBL/GenBank/DDBJ whole genome shotgun (WGS) entry which is preliminary data.</text>
</comment>
<dbReference type="Gene3D" id="3.40.50.300">
    <property type="entry name" value="P-loop containing nucleotide triphosphate hydrolases"/>
    <property type="match status" value="1"/>
</dbReference>
<keyword evidence="2" id="KW-1185">Reference proteome</keyword>
<dbReference type="AlphaFoldDB" id="A0ABD5XKF6"/>